<evidence type="ECO:0000313" key="2">
    <source>
        <dbReference type="EMBL" id="MPM93353.1"/>
    </source>
</evidence>
<proteinExistence type="predicted"/>
<feature type="domain" description="Cthe-2314-like HEPN" evidence="1">
    <location>
        <begin position="6"/>
        <end position="161"/>
    </location>
</feature>
<dbReference type="Pfam" id="PF18730">
    <property type="entry name" value="HEPN_Cthe2314"/>
    <property type="match status" value="1"/>
</dbReference>
<reference evidence="2" key="1">
    <citation type="submission" date="2019-08" db="EMBL/GenBank/DDBJ databases">
        <authorList>
            <person name="Kucharzyk K."/>
            <person name="Murdoch R.W."/>
            <person name="Higgins S."/>
            <person name="Loffler F."/>
        </authorList>
    </citation>
    <scope>NUCLEOTIDE SEQUENCE</scope>
</reference>
<organism evidence="2">
    <name type="scientific">bioreactor metagenome</name>
    <dbReference type="NCBI Taxonomy" id="1076179"/>
    <lineage>
        <taxon>unclassified sequences</taxon>
        <taxon>metagenomes</taxon>
        <taxon>ecological metagenomes</taxon>
    </lineage>
</organism>
<evidence type="ECO:0000259" key="1">
    <source>
        <dbReference type="Pfam" id="PF18730"/>
    </source>
</evidence>
<gene>
    <name evidence="2" type="ORF">SDC9_140490</name>
</gene>
<accession>A0A645DXM9</accession>
<dbReference type="EMBL" id="VSSQ01040167">
    <property type="protein sequence ID" value="MPM93353.1"/>
    <property type="molecule type" value="Genomic_DNA"/>
</dbReference>
<comment type="caution">
    <text evidence="2">The sequence shown here is derived from an EMBL/GenBank/DDBJ whole genome shotgun (WGS) entry which is preliminary data.</text>
</comment>
<sequence length="178" mass="20991">MMKKYLLQGIPDEPFYGPGDNGVGISYFPNFNEEHYLYHFWYGFYVESYYFRFQNMIDSKFHVINCKYDLNIQNGLGFQKNILKSLKEVNPELHYFFNSMWTTNPIYKKATTIRNEITHNFSPNKPSSGLTKHRDNNGKVSLISYGVPDYMPVREIQENIDNTLVLLSEMSIEIQKIL</sequence>
<dbReference type="AlphaFoldDB" id="A0A645DXM9"/>
<name>A0A645DXM9_9ZZZZ</name>
<protein>
    <recommendedName>
        <fullName evidence="1">Cthe-2314-like HEPN domain-containing protein</fullName>
    </recommendedName>
</protein>
<dbReference type="InterPro" id="IPR041394">
    <property type="entry name" value="HEPN_Cthe2314"/>
</dbReference>